<dbReference type="Pfam" id="PF07030">
    <property type="entry name" value="Phage_Mu_Gp36"/>
    <property type="match status" value="1"/>
</dbReference>
<dbReference type="InterPro" id="IPR009752">
    <property type="entry name" value="Phage_Mu_GpJ"/>
</dbReference>
<organism evidence="1 2">
    <name type="scientific">Pigmentiphaga kullae</name>
    <dbReference type="NCBI Taxonomy" id="151784"/>
    <lineage>
        <taxon>Bacteria</taxon>
        <taxon>Pseudomonadati</taxon>
        <taxon>Pseudomonadota</taxon>
        <taxon>Betaproteobacteria</taxon>
        <taxon>Burkholderiales</taxon>
        <taxon>Alcaligenaceae</taxon>
        <taxon>Pigmentiphaga</taxon>
    </lineage>
</organism>
<sequence>MAYITLPELAERPGPRELAQLGSTREHDVRDLALMDATLRGLDRSAWSPEEIADADAAAARISDAVREADALIDGFLAQRYVLPLQLPPTSTGKNVVTSWSRAITRYLLNKDRVTQEATDPVVRDYKDALRLLQLAADGKFSLGETDPIAGSRTSPTDVRITGAPNAFGRKQLRHFR</sequence>
<dbReference type="AlphaFoldDB" id="A0A4Q7NM75"/>
<gene>
    <name evidence="1" type="ORF">EV675_2102</name>
</gene>
<dbReference type="EMBL" id="SGXC01000001">
    <property type="protein sequence ID" value="RZS86068.1"/>
    <property type="molecule type" value="Genomic_DNA"/>
</dbReference>
<name>A0A4Q7NM75_9BURK</name>
<evidence type="ECO:0000313" key="1">
    <source>
        <dbReference type="EMBL" id="RZS86068.1"/>
    </source>
</evidence>
<proteinExistence type="predicted"/>
<protein>
    <submittedName>
        <fullName evidence="1">Phage gp36-like protein</fullName>
    </submittedName>
</protein>
<dbReference type="OrthoDB" id="6886549at2"/>
<evidence type="ECO:0000313" key="2">
    <source>
        <dbReference type="Proteomes" id="UP000292445"/>
    </source>
</evidence>
<keyword evidence="2" id="KW-1185">Reference proteome</keyword>
<dbReference type="Proteomes" id="UP000292445">
    <property type="component" value="Unassembled WGS sequence"/>
</dbReference>
<reference evidence="1 2" key="1">
    <citation type="submission" date="2019-02" db="EMBL/GenBank/DDBJ databases">
        <title>Genomic Encyclopedia of Type Strains, Phase IV (KMG-IV): sequencing the most valuable type-strain genomes for metagenomic binning, comparative biology and taxonomic classification.</title>
        <authorList>
            <person name="Goeker M."/>
        </authorList>
    </citation>
    <scope>NUCLEOTIDE SEQUENCE [LARGE SCALE GENOMIC DNA]</scope>
    <source>
        <strain evidence="1 2">K24</strain>
    </source>
</reference>
<accession>A0A4Q7NM75</accession>
<dbReference type="RefSeq" id="WP_130357193.1">
    <property type="nucleotide sequence ID" value="NZ_SGXC01000001.1"/>
</dbReference>
<comment type="caution">
    <text evidence="1">The sequence shown here is derived from an EMBL/GenBank/DDBJ whole genome shotgun (WGS) entry which is preliminary data.</text>
</comment>